<dbReference type="InterPro" id="IPR001229">
    <property type="entry name" value="Jacalin-like_lectin_dom"/>
</dbReference>
<dbReference type="PANTHER" id="PTHR46506">
    <property type="entry name" value="OS05G0143600 PROTEIN"/>
    <property type="match status" value="1"/>
</dbReference>
<reference evidence="2" key="1">
    <citation type="submission" date="2021-05" db="EMBL/GenBank/DDBJ databases">
        <authorList>
            <person name="Pietrasiak N."/>
            <person name="Ward R."/>
            <person name="Stajich J.E."/>
            <person name="Kurbessoian T."/>
        </authorList>
    </citation>
    <scope>NUCLEOTIDE SEQUENCE</scope>
    <source>
        <strain evidence="2">JT2-VF2</strain>
    </source>
</reference>
<sequence length="445" mass="49660">MHLFDITDIIQGEKFLVKTYDGRFLGYGTLALSEERIILGVINDVVAKDKALKFELNGEMVLVDQDDSTPPAFWLNVDNQNIIINKGYGTFDTNRLTFRFEVDLDSASRDIVYISTYLGERKYLAATSSGVILKSFDIDKPDINFVFRLELIEGILPRINRLSSLPQTSCVLEEVAFAWHFTVGMILALGIGSALSGDEELQYGLFAFIQSSPRAWSRITALVNTAKENGEVTLAMTSTAITILYEEKLLWPLIKFATSIAVNSGAIWLLTTMLQWTIIPEAGMARLAANFTSWSINAYLTASKLVQCFNNSESYEIAYGGSGGSPFRDDFADKKLAGFQIRHGDLIDSIRTLYVDANNTEFWSDWHGNSQGGTLDQIRFQEDEYVTGMKVFTDKKYVTGLVFCTNKTIYGKYGKGSEGETDISRSVKGFFGSCGDYLDKIGFLF</sequence>
<dbReference type="SMART" id="SM00915">
    <property type="entry name" value="Jacalin"/>
    <property type="match status" value="1"/>
</dbReference>
<proteinExistence type="predicted"/>
<feature type="domain" description="Jacalin-type lectin" evidence="1">
    <location>
        <begin position="313"/>
        <end position="445"/>
    </location>
</feature>
<evidence type="ECO:0000313" key="2">
    <source>
        <dbReference type="EMBL" id="MBW4566194.1"/>
    </source>
</evidence>
<dbReference type="InterPro" id="IPR036404">
    <property type="entry name" value="Jacalin-like_lectin_dom_sf"/>
</dbReference>
<protein>
    <recommendedName>
        <fullName evidence="1">Jacalin-type lectin domain-containing protein</fullName>
    </recommendedName>
</protein>
<accession>A0A951UKC1</accession>
<dbReference type="AlphaFoldDB" id="A0A951UKC1"/>
<dbReference type="Proteomes" id="UP000715781">
    <property type="component" value="Unassembled WGS sequence"/>
</dbReference>
<reference evidence="2" key="2">
    <citation type="journal article" date="2022" name="Microbiol. Resour. Announc.">
        <title>Metagenome Sequencing to Explore Phylogenomics of Terrestrial Cyanobacteria.</title>
        <authorList>
            <person name="Ward R.D."/>
            <person name="Stajich J.E."/>
            <person name="Johansen J.R."/>
            <person name="Huntemann M."/>
            <person name="Clum A."/>
            <person name="Foster B."/>
            <person name="Foster B."/>
            <person name="Roux S."/>
            <person name="Palaniappan K."/>
            <person name="Varghese N."/>
            <person name="Mukherjee S."/>
            <person name="Reddy T.B.K."/>
            <person name="Daum C."/>
            <person name="Copeland A."/>
            <person name="Chen I.A."/>
            <person name="Ivanova N.N."/>
            <person name="Kyrpides N.C."/>
            <person name="Shapiro N."/>
            <person name="Eloe-Fadrosh E.A."/>
            <person name="Pietrasiak N."/>
        </authorList>
    </citation>
    <scope>NUCLEOTIDE SEQUENCE</scope>
    <source>
        <strain evidence="2">JT2-VF2</strain>
    </source>
</reference>
<dbReference type="Gene3D" id="2.100.10.30">
    <property type="entry name" value="Jacalin-like lectin domain"/>
    <property type="match status" value="1"/>
</dbReference>
<evidence type="ECO:0000259" key="1">
    <source>
        <dbReference type="PROSITE" id="PS51752"/>
    </source>
</evidence>
<organism evidence="2 3">
    <name type="scientific">Mojavia pulchra JT2-VF2</name>
    <dbReference type="NCBI Taxonomy" id="287848"/>
    <lineage>
        <taxon>Bacteria</taxon>
        <taxon>Bacillati</taxon>
        <taxon>Cyanobacteriota</taxon>
        <taxon>Cyanophyceae</taxon>
        <taxon>Nostocales</taxon>
        <taxon>Nostocaceae</taxon>
    </lineage>
</organism>
<dbReference type="SUPFAM" id="SSF51101">
    <property type="entry name" value="Mannose-binding lectins"/>
    <property type="match status" value="1"/>
</dbReference>
<gene>
    <name evidence="2" type="ORF">KME32_35020</name>
</gene>
<dbReference type="EMBL" id="JAHHHN010000065">
    <property type="protein sequence ID" value="MBW4566194.1"/>
    <property type="molecule type" value="Genomic_DNA"/>
</dbReference>
<name>A0A951UKC1_9NOST</name>
<dbReference type="PROSITE" id="PS51752">
    <property type="entry name" value="JACALIN_LECTIN"/>
    <property type="match status" value="1"/>
</dbReference>
<dbReference type="Pfam" id="PF01419">
    <property type="entry name" value="Jacalin"/>
    <property type="match status" value="1"/>
</dbReference>
<comment type="caution">
    <text evidence="2">The sequence shown here is derived from an EMBL/GenBank/DDBJ whole genome shotgun (WGS) entry which is preliminary data.</text>
</comment>
<evidence type="ECO:0000313" key="3">
    <source>
        <dbReference type="Proteomes" id="UP000715781"/>
    </source>
</evidence>